<dbReference type="InterPro" id="IPR002125">
    <property type="entry name" value="CMP_dCMP_dom"/>
</dbReference>
<feature type="binding site" evidence="8">
    <location>
        <position position="87"/>
    </location>
    <ligand>
        <name>Zn(2+)</name>
        <dbReference type="ChEBI" id="CHEBI:29105"/>
        <note>catalytic</note>
    </ligand>
</feature>
<dbReference type="GO" id="GO:0008270">
    <property type="term" value="F:zinc ion binding"/>
    <property type="evidence" value="ECO:0007669"/>
    <property type="project" value="UniProtKB-UniRule"/>
</dbReference>
<feature type="binding site" evidence="8">
    <location>
        <position position="54"/>
    </location>
    <ligand>
        <name>Zn(2+)</name>
        <dbReference type="ChEBI" id="CHEBI:29105"/>
        <note>catalytic</note>
    </ligand>
</feature>
<dbReference type="STRING" id="443610.VE25_02200"/>
<reference evidence="10 11" key="1">
    <citation type="submission" date="2015-03" db="EMBL/GenBank/DDBJ databases">
        <authorList>
            <person name="Hassan Y.I."/>
            <person name="Lepp D."/>
            <person name="Li X.-Z."/>
            <person name="Zhou T."/>
        </authorList>
    </citation>
    <scope>NUCLEOTIDE SEQUENCE [LARGE SCALE GENOMIC DNA]</scope>
    <source>
        <strain evidence="10 11">BD-c194</strain>
    </source>
</reference>
<name>A0A0F5FX17_9HYPH</name>
<dbReference type="CDD" id="cd01285">
    <property type="entry name" value="nucleoside_deaminase"/>
    <property type="match status" value="1"/>
</dbReference>
<dbReference type="PANTHER" id="PTHR11079">
    <property type="entry name" value="CYTOSINE DEAMINASE FAMILY MEMBER"/>
    <property type="match status" value="1"/>
</dbReference>
<comment type="catalytic activity">
    <reaction evidence="7 8">
        <text>adenosine(34) in tRNA + H2O + H(+) = inosine(34) in tRNA + NH4(+)</text>
        <dbReference type="Rhea" id="RHEA:43168"/>
        <dbReference type="Rhea" id="RHEA-COMP:10373"/>
        <dbReference type="Rhea" id="RHEA-COMP:10374"/>
        <dbReference type="ChEBI" id="CHEBI:15377"/>
        <dbReference type="ChEBI" id="CHEBI:15378"/>
        <dbReference type="ChEBI" id="CHEBI:28938"/>
        <dbReference type="ChEBI" id="CHEBI:74411"/>
        <dbReference type="ChEBI" id="CHEBI:82852"/>
        <dbReference type="EC" id="3.5.4.33"/>
    </reaction>
</comment>
<evidence type="ECO:0000256" key="2">
    <source>
        <dbReference type="ARBA" id="ARBA00011738"/>
    </source>
</evidence>
<comment type="cofactor">
    <cofactor evidence="8">
        <name>Zn(2+)</name>
        <dbReference type="ChEBI" id="CHEBI:29105"/>
    </cofactor>
    <text evidence="8">Binds 1 zinc ion per subunit.</text>
</comment>
<dbReference type="InterPro" id="IPR016192">
    <property type="entry name" value="APOBEC/CMP_deaminase_Zn-bd"/>
</dbReference>
<organism evidence="10 11">
    <name type="scientific">Devosia geojensis</name>
    <dbReference type="NCBI Taxonomy" id="443610"/>
    <lineage>
        <taxon>Bacteria</taxon>
        <taxon>Pseudomonadati</taxon>
        <taxon>Pseudomonadota</taxon>
        <taxon>Alphaproteobacteria</taxon>
        <taxon>Hyphomicrobiales</taxon>
        <taxon>Devosiaceae</taxon>
        <taxon>Devosia</taxon>
    </lineage>
</organism>
<proteinExistence type="inferred from homology"/>
<accession>A0A0F5FX17</accession>
<gene>
    <name evidence="8" type="primary">tadA</name>
    <name evidence="10" type="ORF">VE25_02200</name>
</gene>
<dbReference type="HAMAP" id="MF_00972">
    <property type="entry name" value="tRNA_aden_deaminase"/>
    <property type="match status" value="1"/>
</dbReference>
<dbReference type="Pfam" id="PF00383">
    <property type="entry name" value="dCMP_cyt_deam_1"/>
    <property type="match status" value="1"/>
</dbReference>
<keyword evidence="3 8" id="KW-0819">tRNA processing</keyword>
<feature type="binding site" evidence="8">
    <location>
        <position position="84"/>
    </location>
    <ligand>
        <name>Zn(2+)</name>
        <dbReference type="ChEBI" id="CHEBI:29105"/>
        <note>catalytic</note>
    </ligand>
</feature>
<dbReference type="Gene3D" id="3.40.140.10">
    <property type="entry name" value="Cytidine Deaminase, domain 2"/>
    <property type="match status" value="1"/>
</dbReference>
<evidence type="ECO:0000256" key="7">
    <source>
        <dbReference type="ARBA" id="ARBA00048045"/>
    </source>
</evidence>
<evidence type="ECO:0000256" key="5">
    <source>
        <dbReference type="ARBA" id="ARBA00022801"/>
    </source>
</evidence>
<sequence length="152" mass="16038">MTSSDQSPMNLALALAAEAAADGEAPVGAVIVEGDRVLAAERNRMRALADPTAHAEFLAIRAALAARGTGRLDGCDLYVTLEPCAMCAGAIAHARLRRVYFGAEDPKAGAVENGIRLFEQPTCHHRPEVIGGIGANRSEALLKAFFRGLRTK</sequence>
<evidence type="ECO:0000256" key="6">
    <source>
        <dbReference type="ARBA" id="ARBA00022833"/>
    </source>
</evidence>
<evidence type="ECO:0000313" key="11">
    <source>
        <dbReference type="Proteomes" id="UP000033632"/>
    </source>
</evidence>
<comment type="caution">
    <text evidence="10">The sequence shown here is derived from an EMBL/GenBank/DDBJ whole genome shotgun (WGS) entry which is preliminary data.</text>
</comment>
<dbReference type="AlphaFoldDB" id="A0A0F5FX17"/>
<keyword evidence="4 8" id="KW-0479">Metal-binding</keyword>
<dbReference type="RefSeq" id="WP_046106952.1">
    <property type="nucleotide sequence ID" value="NZ_JZEX01000036.1"/>
</dbReference>
<feature type="domain" description="CMP/dCMP-type deaminase" evidence="9">
    <location>
        <begin position="3"/>
        <end position="112"/>
    </location>
</feature>
<evidence type="ECO:0000256" key="4">
    <source>
        <dbReference type="ARBA" id="ARBA00022723"/>
    </source>
</evidence>
<feature type="active site" description="Proton donor" evidence="8">
    <location>
        <position position="56"/>
    </location>
</feature>
<dbReference type="InterPro" id="IPR028883">
    <property type="entry name" value="tRNA_aden_deaminase"/>
</dbReference>
<keyword evidence="5 8" id="KW-0378">Hydrolase</keyword>
<dbReference type="EMBL" id="JZEX01000036">
    <property type="protein sequence ID" value="KKB13399.1"/>
    <property type="molecule type" value="Genomic_DNA"/>
</dbReference>
<dbReference type="Proteomes" id="UP000033632">
    <property type="component" value="Unassembled WGS sequence"/>
</dbReference>
<evidence type="ECO:0000256" key="3">
    <source>
        <dbReference type="ARBA" id="ARBA00022694"/>
    </source>
</evidence>
<protein>
    <recommendedName>
        <fullName evidence="8">tRNA-specific adenosine deaminase</fullName>
        <ecNumber evidence="8">3.5.4.33</ecNumber>
    </recommendedName>
</protein>
<dbReference type="PROSITE" id="PS00903">
    <property type="entry name" value="CYT_DCMP_DEAMINASES_1"/>
    <property type="match status" value="1"/>
</dbReference>
<evidence type="ECO:0000259" key="9">
    <source>
        <dbReference type="PROSITE" id="PS51747"/>
    </source>
</evidence>
<dbReference type="PATRIC" id="fig|443610.3.peg.2914"/>
<evidence type="ECO:0000313" key="10">
    <source>
        <dbReference type="EMBL" id="KKB13399.1"/>
    </source>
</evidence>
<dbReference type="SUPFAM" id="SSF53927">
    <property type="entry name" value="Cytidine deaminase-like"/>
    <property type="match status" value="1"/>
</dbReference>
<dbReference type="GO" id="GO:0052717">
    <property type="term" value="F:tRNA-specific adenosine-34 deaminase activity"/>
    <property type="evidence" value="ECO:0007669"/>
    <property type="project" value="UniProtKB-UniRule"/>
</dbReference>
<dbReference type="PANTHER" id="PTHR11079:SF202">
    <property type="entry name" value="TRNA-SPECIFIC ADENOSINE DEAMINASE"/>
    <property type="match status" value="1"/>
</dbReference>
<comment type="function">
    <text evidence="8">Catalyzes the deamination of adenosine to inosine at the wobble position 34 of tRNA(Arg2).</text>
</comment>
<dbReference type="EC" id="3.5.4.33" evidence="8"/>
<keyword evidence="11" id="KW-1185">Reference proteome</keyword>
<comment type="subunit">
    <text evidence="2 8">Homodimer.</text>
</comment>
<dbReference type="PROSITE" id="PS51747">
    <property type="entry name" value="CYT_DCMP_DEAMINASES_2"/>
    <property type="match status" value="1"/>
</dbReference>
<dbReference type="InterPro" id="IPR016193">
    <property type="entry name" value="Cytidine_deaminase-like"/>
</dbReference>
<evidence type="ECO:0000256" key="1">
    <source>
        <dbReference type="ARBA" id="ARBA00010669"/>
    </source>
</evidence>
<dbReference type="GO" id="GO:0002100">
    <property type="term" value="P:tRNA wobble adenosine to inosine editing"/>
    <property type="evidence" value="ECO:0007669"/>
    <property type="project" value="UniProtKB-UniRule"/>
</dbReference>
<evidence type="ECO:0000256" key="8">
    <source>
        <dbReference type="HAMAP-Rule" id="MF_00972"/>
    </source>
</evidence>
<comment type="similarity">
    <text evidence="1">Belongs to the cytidine and deoxycytidylate deaminase family. ADAT2 subfamily.</text>
</comment>
<keyword evidence="6 8" id="KW-0862">Zinc</keyword>